<dbReference type="Proteomes" id="UP000007599">
    <property type="component" value="Chromosome I"/>
</dbReference>
<dbReference type="PATRIC" id="fig|1094466.5.peg.1490"/>
<name>H8XSS9_FLAIG</name>
<dbReference type="AlphaFoldDB" id="H8XSS9"/>
<keyword evidence="1 2" id="KW-0812">Transmembrane</keyword>
<accession>H8XSS9</accession>
<feature type="transmembrane region" description="Helical" evidence="1">
    <location>
        <begin position="108"/>
        <end position="128"/>
    </location>
</feature>
<feature type="transmembrane region" description="Helical" evidence="1">
    <location>
        <begin position="167"/>
        <end position="185"/>
    </location>
</feature>
<dbReference type="KEGG" id="fin:KQS_07580"/>
<dbReference type="EMBL" id="HE774682">
    <property type="protein sequence ID" value="CCG53471.1"/>
    <property type="molecule type" value="Genomic_DNA"/>
</dbReference>
<feature type="transmembrane region" description="Helical" evidence="1">
    <location>
        <begin position="31"/>
        <end position="48"/>
    </location>
</feature>
<dbReference type="HOGENOM" id="CLU_1097325_0_0_10"/>
<proteinExistence type="predicted"/>
<gene>
    <name evidence="2" type="ordered locus">KQS_07580</name>
</gene>
<protein>
    <submittedName>
        <fullName evidence="2">Hypothetical transmembrane protein</fullName>
    </submittedName>
</protein>
<reference evidence="3" key="2">
    <citation type="submission" date="2012-03" db="EMBL/GenBank/DDBJ databases">
        <title>Complete genome sequence of Flavobacterium indicum GPTSA100-9T, isolated from warm spring water.</title>
        <authorList>
            <person name="Barbier P."/>
            <person name="Houel A."/>
            <person name="Loux V."/>
            <person name="Poulain J."/>
            <person name="Bernardet J.-F."/>
            <person name="Touchon M."/>
            <person name="Duchaud E."/>
        </authorList>
    </citation>
    <scope>NUCLEOTIDE SEQUENCE [LARGE SCALE GENOMIC DNA]</scope>
    <source>
        <strain evidence="3">DSM 17447 / CIP 109464 / GPTSA100-9</strain>
    </source>
</reference>
<keyword evidence="3" id="KW-1185">Reference proteome</keyword>
<organism evidence="2 3">
    <name type="scientific">Flavobacterium indicum (strain DSM 17447 / CIP 109464 / GPTSA100-9)</name>
    <dbReference type="NCBI Taxonomy" id="1094466"/>
    <lineage>
        <taxon>Bacteria</taxon>
        <taxon>Pseudomonadati</taxon>
        <taxon>Bacteroidota</taxon>
        <taxon>Flavobacteriia</taxon>
        <taxon>Flavobacteriales</taxon>
        <taxon>Flavobacteriaceae</taxon>
        <taxon>Flavobacterium</taxon>
    </lineage>
</organism>
<sequence length="253" mass="29726">MSDKRKINIFLIVFGLIIILISFNINKSNSIFGYILTYVGIFSITVTIPDWKFLSVIKSIILIPAGILMIIGPLFKIFFVFIYAYLMPLALFALFYKYVPIYFFNLDLTYASNVYLTLTTTFIFTTLFSEKIMIWSNKIINNDNPEELVNLYHNLGNHLINKQRTRYLIFFGFFLYLIIYSIASLNEIELFNIENTNVAIMQTFGTYIAFDRLISNRALFDFKPKTFLHKISKIWVFDFNPNKDEIKNNNENN</sequence>
<reference evidence="2 3" key="1">
    <citation type="journal article" date="2012" name="J. Bacteriol.">
        <title>Complete Genome Sequence of Flavobacterium indicum GPSTA100-9T, Isolated from Warm Spring Water.</title>
        <authorList>
            <person name="Barbier P."/>
            <person name="Houel A."/>
            <person name="Loux V."/>
            <person name="Poulain J."/>
            <person name="Bernardet J.F."/>
            <person name="Touchon M."/>
            <person name="Duchaud E."/>
        </authorList>
    </citation>
    <scope>NUCLEOTIDE SEQUENCE [LARGE SCALE GENOMIC DNA]</scope>
    <source>
        <strain evidence="3">DSM 17447 / CIP 109464 / GPTSA100-9</strain>
    </source>
</reference>
<feature type="transmembrane region" description="Helical" evidence="1">
    <location>
        <begin position="7"/>
        <end position="25"/>
    </location>
</feature>
<feature type="transmembrane region" description="Helical" evidence="1">
    <location>
        <begin position="60"/>
        <end position="88"/>
    </location>
</feature>
<evidence type="ECO:0000313" key="3">
    <source>
        <dbReference type="Proteomes" id="UP000007599"/>
    </source>
</evidence>
<evidence type="ECO:0000313" key="2">
    <source>
        <dbReference type="EMBL" id="CCG53471.1"/>
    </source>
</evidence>
<keyword evidence="1" id="KW-0472">Membrane</keyword>
<evidence type="ECO:0000256" key="1">
    <source>
        <dbReference type="SAM" id="Phobius"/>
    </source>
</evidence>
<keyword evidence="1" id="KW-1133">Transmembrane helix</keyword>
<dbReference type="eggNOG" id="ENOG5033ZQR">
    <property type="taxonomic scope" value="Bacteria"/>
</dbReference>